<evidence type="ECO:0000313" key="2">
    <source>
        <dbReference type="Proteomes" id="UP000827872"/>
    </source>
</evidence>
<proteinExistence type="predicted"/>
<organism evidence="1 2">
    <name type="scientific">Sphaerodactylus townsendi</name>
    <dbReference type="NCBI Taxonomy" id="933632"/>
    <lineage>
        <taxon>Eukaryota</taxon>
        <taxon>Metazoa</taxon>
        <taxon>Chordata</taxon>
        <taxon>Craniata</taxon>
        <taxon>Vertebrata</taxon>
        <taxon>Euteleostomi</taxon>
        <taxon>Lepidosauria</taxon>
        <taxon>Squamata</taxon>
        <taxon>Bifurcata</taxon>
        <taxon>Gekkota</taxon>
        <taxon>Sphaerodactylidae</taxon>
        <taxon>Sphaerodactylus</taxon>
    </lineage>
</organism>
<comment type="caution">
    <text evidence="1">The sequence shown here is derived from an EMBL/GenBank/DDBJ whole genome shotgun (WGS) entry which is preliminary data.</text>
</comment>
<reference evidence="1" key="1">
    <citation type="submission" date="2021-08" db="EMBL/GenBank/DDBJ databases">
        <title>The first chromosome-level gecko genome reveals the dynamic sex chromosomes of Neotropical dwarf geckos (Sphaerodactylidae: Sphaerodactylus).</title>
        <authorList>
            <person name="Pinto B.J."/>
            <person name="Keating S.E."/>
            <person name="Gamble T."/>
        </authorList>
    </citation>
    <scope>NUCLEOTIDE SEQUENCE</scope>
    <source>
        <strain evidence="1">TG3544</strain>
    </source>
</reference>
<keyword evidence="2" id="KW-1185">Reference proteome</keyword>
<gene>
    <name evidence="1" type="ORF">K3G42_030453</name>
</gene>
<evidence type="ECO:0000313" key="1">
    <source>
        <dbReference type="EMBL" id="KAH8001049.1"/>
    </source>
</evidence>
<dbReference type="Proteomes" id="UP000827872">
    <property type="component" value="Linkage Group LG05"/>
</dbReference>
<protein>
    <submittedName>
        <fullName evidence="1">Uncharacterized protein</fullName>
    </submittedName>
</protein>
<name>A0ACB8F7J6_9SAUR</name>
<accession>A0ACB8F7J6</accession>
<sequence length="77" mass="8404">MGAAREVEPQQPPPEGGGEAVERTDGGSAPGAASPPWNIMIKHRLVQRRGRRSQVMSSMSLMPARPVLCKYQTLFPF</sequence>
<dbReference type="EMBL" id="CM037618">
    <property type="protein sequence ID" value="KAH8001049.1"/>
    <property type="molecule type" value="Genomic_DNA"/>
</dbReference>